<name>A0ABD3V375_SINWO</name>
<sequence length="51" mass="5820">MPAQVANDFPSQNAVALNLCRDSSYIGQLNEMLFFALSDIREQEIYQAPWL</sequence>
<gene>
    <name evidence="1" type="ORF">ACJMK2_015299</name>
</gene>
<reference evidence="1 2" key="1">
    <citation type="submission" date="2024-11" db="EMBL/GenBank/DDBJ databases">
        <title>Chromosome-level genome assembly of the freshwater bivalve Anodonta woodiana.</title>
        <authorList>
            <person name="Chen X."/>
        </authorList>
    </citation>
    <scope>NUCLEOTIDE SEQUENCE [LARGE SCALE GENOMIC DNA]</scope>
    <source>
        <strain evidence="1">MN2024</strain>
        <tissue evidence="1">Gills</tissue>
    </source>
</reference>
<comment type="caution">
    <text evidence="1">The sequence shown here is derived from an EMBL/GenBank/DDBJ whole genome shotgun (WGS) entry which is preliminary data.</text>
</comment>
<accession>A0ABD3V375</accession>
<organism evidence="1 2">
    <name type="scientific">Sinanodonta woodiana</name>
    <name type="common">Chinese pond mussel</name>
    <name type="synonym">Anodonta woodiana</name>
    <dbReference type="NCBI Taxonomy" id="1069815"/>
    <lineage>
        <taxon>Eukaryota</taxon>
        <taxon>Metazoa</taxon>
        <taxon>Spiralia</taxon>
        <taxon>Lophotrochozoa</taxon>
        <taxon>Mollusca</taxon>
        <taxon>Bivalvia</taxon>
        <taxon>Autobranchia</taxon>
        <taxon>Heteroconchia</taxon>
        <taxon>Palaeoheterodonta</taxon>
        <taxon>Unionida</taxon>
        <taxon>Unionoidea</taxon>
        <taxon>Unionidae</taxon>
        <taxon>Unioninae</taxon>
        <taxon>Sinanodonta</taxon>
    </lineage>
</organism>
<feature type="non-terminal residue" evidence="1">
    <location>
        <position position="51"/>
    </location>
</feature>
<dbReference type="EMBL" id="JBJQND010000014">
    <property type="protein sequence ID" value="KAL3856104.1"/>
    <property type="molecule type" value="Genomic_DNA"/>
</dbReference>
<dbReference type="Proteomes" id="UP001634394">
    <property type="component" value="Unassembled WGS sequence"/>
</dbReference>
<keyword evidence="2" id="KW-1185">Reference proteome</keyword>
<protein>
    <submittedName>
        <fullName evidence="1">Uncharacterized protein</fullName>
    </submittedName>
</protein>
<evidence type="ECO:0000313" key="1">
    <source>
        <dbReference type="EMBL" id="KAL3856104.1"/>
    </source>
</evidence>
<evidence type="ECO:0000313" key="2">
    <source>
        <dbReference type="Proteomes" id="UP001634394"/>
    </source>
</evidence>
<dbReference type="AlphaFoldDB" id="A0ABD3V375"/>
<proteinExistence type="predicted"/>